<dbReference type="InterPro" id="IPR015424">
    <property type="entry name" value="PyrdxlP-dep_Trfase"/>
</dbReference>
<keyword evidence="2 4" id="KW-0808">Transferase</keyword>
<accession>A0A1D6PUC1</accession>
<dbReference type="SUPFAM" id="SSF53383">
    <property type="entry name" value="PLP-dependent transferases"/>
    <property type="match status" value="1"/>
</dbReference>
<dbReference type="InterPro" id="IPR015421">
    <property type="entry name" value="PyrdxlP-dep_Trfase_major"/>
</dbReference>
<evidence type="ECO:0000256" key="1">
    <source>
        <dbReference type="ARBA" id="ARBA00022576"/>
    </source>
</evidence>
<dbReference type="PANTHER" id="PTHR42684">
    <property type="entry name" value="ADENOSYLMETHIONINE-8-AMINO-7-OXONONANOATE AMINOTRANSFERASE"/>
    <property type="match status" value="1"/>
</dbReference>
<dbReference type="PANTHER" id="PTHR42684:SF3">
    <property type="entry name" value="ADENOSYLMETHIONINE-8-AMINO-7-OXONONANOATE AMINOTRANSFERASE"/>
    <property type="match status" value="1"/>
</dbReference>
<dbReference type="InterPro" id="IPR005814">
    <property type="entry name" value="Aminotrans_3"/>
</dbReference>
<dbReference type="EMBL" id="CM000780">
    <property type="protein sequence ID" value="AQK50214.1"/>
    <property type="molecule type" value="Genomic_DNA"/>
</dbReference>
<dbReference type="AlphaFoldDB" id="A0A1D6PUC1"/>
<keyword evidence="3" id="KW-0663">Pyridoxal phosphate</keyword>
<dbReference type="Gene3D" id="3.40.640.10">
    <property type="entry name" value="Type I PLP-dependent aspartate aminotransferase-like (Major domain)"/>
    <property type="match status" value="1"/>
</dbReference>
<dbReference type="Gene3D" id="3.90.1150.10">
    <property type="entry name" value="Aspartate Aminotransferase, domain 1"/>
    <property type="match status" value="1"/>
</dbReference>
<dbReference type="ExpressionAtlas" id="A0A1D6PUC1">
    <property type="expression patterns" value="baseline and differential"/>
</dbReference>
<dbReference type="Pfam" id="PF00202">
    <property type="entry name" value="Aminotran_3"/>
    <property type="match status" value="1"/>
</dbReference>
<reference evidence="4" key="1">
    <citation type="submission" date="2015-12" db="EMBL/GenBank/DDBJ databases">
        <title>Update maize B73 reference genome by single molecule sequencing technologies.</title>
        <authorList>
            <consortium name="Maize Genome Sequencing Project"/>
            <person name="Ware D."/>
        </authorList>
    </citation>
    <scope>NUCLEOTIDE SEQUENCE</scope>
    <source>
        <tissue evidence="4">Seedling</tissue>
    </source>
</reference>
<keyword evidence="1 4" id="KW-0032">Aminotransferase</keyword>
<evidence type="ECO:0000313" key="4">
    <source>
        <dbReference type="EMBL" id="AQK50214.1"/>
    </source>
</evidence>
<sequence length="169" mass="18372">MPIGAILVSPEITDVIYSQSNKLGSFAHGFTYSGHPVSCAVAVETLKIYKERNIVEHVNKIAPRFQEGIKAFSGSPIVGEIRGLGLILGTEFVDNKSPNDPFPAEWGVGSIFGAECEKRGMLIRVAGDSIMLSPPLIMTPNEVEEIISKFGDALKATEERIVELKSRKN</sequence>
<evidence type="ECO:0000256" key="3">
    <source>
        <dbReference type="ARBA" id="ARBA00022898"/>
    </source>
</evidence>
<protein>
    <submittedName>
        <fullName evidence="4">Putative aminotransferase class III superfamily protein</fullName>
    </submittedName>
</protein>
<gene>
    <name evidence="4" type="ORF">ZEAMMB73_Zm00001d049380</name>
</gene>
<organism evidence="4">
    <name type="scientific">Zea mays</name>
    <name type="common">Maize</name>
    <dbReference type="NCBI Taxonomy" id="4577"/>
    <lineage>
        <taxon>Eukaryota</taxon>
        <taxon>Viridiplantae</taxon>
        <taxon>Streptophyta</taxon>
        <taxon>Embryophyta</taxon>
        <taxon>Tracheophyta</taxon>
        <taxon>Spermatophyta</taxon>
        <taxon>Magnoliopsida</taxon>
        <taxon>Liliopsida</taxon>
        <taxon>Poales</taxon>
        <taxon>Poaceae</taxon>
        <taxon>PACMAD clade</taxon>
        <taxon>Panicoideae</taxon>
        <taxon>Andropogonodae</taxon>
        <taxon>Andropogoneae</taxon>
        <taxon>Tripsacinae</taxon>
        <taxon>Zea</taxon>
    </lineage>
</organism>
<evidence type="ECO:0000256" key="2">
    <source>
        <dbReference type="ARBA" id="ARBA00022679"/>
    </source>
</evidence>
<proteinExistence type="predicted"/>
<dbReference type="InterPro" id="IPR015422">
    <property type="entry name" value="PyrdxlP-dep_Trfase_small"/>
</dbReference>
<dbReference type="GO" id="GO:0030170">
    <property type="term" value="F:pyridoxal phosphate binding"/>
    <property type="evidence" value="ECO:0007669"/>
    <property type="project" value="InterPro"/>
</dbReference>
<name>A0A1D6PUC1_MAIZE</name>
<dbReference type="GO" id="GO:0008483">
    <property type="term" value="F:transaminase activity"/>
    <property type="evidence" value="ECO:0007669"/>
    <property type="project" value="UniProtKB-KW"/>
</dbReference>